<proteinExistence type="predicted"/>
<evidence type="ECO:0008006" key="4">
    <source>
        <dbReference type="Google" id="ProtNLM"/>
    </source>
</evidence>
<dbReference type="Proteomes" id="UP000017836">
    <property type="component" value="Unassembled WGS sequence"/>
</dbReference>
<dbReference type="Gramene" id="ERN19686">
    <property type="protein sequence ID" value="ERN19686"/>
    <property type="gene ID" value="AMTR_s00062p00186450"/>
</dbReference>
<dbReference type="GO" id="GO:0006508">
    <property type="term" value="P:proteolysis"/>
    <property type="evidence" value="ECO:0007669"/>
    <property type="project" value="InterPro"/>
</dbReference>
<dbReference type="GO" id="GO:0042651">
    <property type="term" value="C:thylakoid membrane"/>
    <property type="evidence" value="ECO:0007669"/>
    <property type="project" value="EnsemblPlants"/>
</dbReference>
<feature type="transmembrane region" description="Helical" evidence="1">
    <location>
        <begin position="114"/>
        <end position="135"/>
    </location>
</feature>
<dbReference type="GO" id="GO:0009507">
    <property type="term" value="C:chloroplast"/>
    <property type="evidence" value="ECO:0007669"/>
    <property type="project" value="EnsemblPlants"/>
</dbReference>
<dbReference type="GO" id="GO:0048366">
    <property type="term" value="P:leaf development"/>
    <property type="evidence" value="ECO:0007669"/>
    <property type="project" value="EnsemblPlants"/>
</dbReference>
<feature type="transmembrane region" description="Helical" evidence="1">
    <location>
        <begin position="147"/>
        <end position="171"/>
    </location>
</feature>
<sequence length="335" mass="36754">MKALKEWQEYEEAVRERDLGRALKFLESLEPLPSDVQITTGGGLVRDWEVLDACLNADDMKMVGSAYEFLQLRGFLPNFGKYKNRVSVGSRNVTPTILKSSTGLDASKLSPKKWGLSGSSGAVLVTFLGGVSFLLSKGIDIRPNLAAVLGLAWLDSIFLGGCCIAQISFLWPPYRRRVLVHEAGHLLIAYLMGCPIRGVILDPLVAVQMGIQGQAGTQFWDEKLEKELADGRLSSTAFDRYCMVLFAGIAAEALVYGEAEGGENDENLFRSICVLLQPPLSTSQMSNQARWAVQQSYKLLKMHKGAHRAAVKAIENGKGLGTIIRRVEEAMSQDQ</sequence>
<dbReference type="HOGENOM" id="CLU_040863_1_0_1"/>
<evidence type="ECO:0000313" key="2">
    <source>
        <dbReference type="EMBL" id="ERN19686.1"/>
    </source>
</evidence>
<keyword evidence="1" id="KW-0472">Membrane</keyword>
<reference evidence="3" key="1">
    <citation type="journal article" date="2013" name="Science">
        <title>The Amborella genome and the evolution of flowering plants.</title>
        <authorList>
            <consortium name="Amborella Genome Project"/>
        </authorList>
    </citation>
    <scope>NUCLEOTIDE SEQUENCE [LARGE SCALE GENOMIC DNA]</scope>
</reference>
<dbReference type="STRING" id="13333.U5D244"/>
<accession>U5D244</accession>
<keyword evidence="1" id="KW-1133">Transmembrane helix</keyword>
<evidence type="ECO:0000313" key="3">
    <source>
        <dbReference type="Proteomes" id="UP000017836"/>
    </source>
</evidence>
<gene>
    <name evidence="2" type="ORF">AMTR_s00062p00186450</name>
</gene>
<dbReference type="FunFam" id="1.20.58.760:FF:000007">
    <property type="entry name" value="ATP-dependent zinc metalloprotease"/>
    <property type="match status" value="1"/>
</dbReference>
<evidence type="ECO:0000256" key="1">
    <source>
        <dbReference type="SAM" id="Phobius"/>
    </source>
</evidence>
<protein>
    <recommendedName>
        <fullName evidence="4">Peptidase M41 domain-containing protein</fullName>
    </recommendedName>
</protein>
<dbReference type="EMBL" id="KI392068">
    <property type="protein sequence ID" value="ERN19686.1"/>
    <property type="molecule type" value="Genomic_DNA"/>
</dbReference>
<dbReference type="eggNOG" id="ENOG502QRAA">
    <property type="taxonomic scope" value="Eukaryota"/>
</dbReference>
<dbReference type="AlphaFoldDB" id="U5D244"/>
<dbReference type="OMA" id="WERDWEV"/>
<keyword evidence="1" id="KW-0812">Transmembrane</keyword>
<dbReference type="GO" id="GO:0004222">
    <property type="term" value="F:metalloendopeptidase activity"/>
    <property type="evidence" value="ECO:0007669"/>
    <property type="project" value="InterPro"/>
</dbReference>
<dbReference type="GO" id="GO:0005524">
    <property type="term" value="F:ATP binding"/>
    <property type="evidence" value="ECO:0007669"/>
    <property type="project" value="InterPro"/>
</dbReference>
<dbReference type="PANTHER" id="PTHR33471">
    <property type="entry name" value="ATP-DEPENDENT ZINC METALLOPROTEASE-RELATED"/>
    <property type="match status" value="1"/>
</dbReference>
<dbReference type="InterPro" id="IPR037219">
    <property type="entry name" value="Peptidase_M41-like"/>
</dbReference>
<dbReference type="SUPFAM" id="SSF140990">
    <property type="entry name" value="FtsH protease domain-like"/>
    <property type="match status" value="1"/>
</dbReference>
<dbReference type="PANTHER" id="PTHR33471:SF7">
    <property type="entry name" value="ATP-DEPENDENT ZINC METALLOPROTEASE-RELATED"/>
    <property type="match status" value="1"/>
</dbReference>
<dbReference type="GO" id="GO:0004176">
    <property type="term" value="F:ATP-dependent peptidase activity"/>
    <property type="evidence" value="ECO:0007669"/>
    <property type="project" value="InterPro"/>
</dbReference>
<dbReference type="Gene3D" id="1.20.58.760">
    <property type="entry name" value="Peptidase M41"/>
    <property type="match status" value="1"/>
</dbReference>
<name>U5D244_AMBTC</name>
<keyword evidence="3" id="KW-1185">Reference proteome</keyword>
<organism evidence="2 3">
    <name type="scientific">Amborella trichopoda</name>
    <dbReference type="NCBI Taxonomy" id="13333"/>
    <lineage>
        <taxon>Eukaryota</taxon>
        <taxon>Viridiplantae</taxon>
        <taxon>Streptophyta</taxon>
        <taxon>Embryophyta</taxon>
        <taxon>Tracheophyta</taxon>
        <taxon>Spermatophyta</taxon>
        <taxon>Magnoliopsida</taxon>
        <taxon>Amborellales</taxon>
        <taxon>Amborellaceae</taxon>
        <taxon>Amborella</taxon>
    </lineage>
</organism>